<dbReference type="Proteomes" id="UP000836841">
    <property type="component" value="Chromosome 7"/>
</dbReference>
<keyword evidence="1" id="KW-0472">Membrane</keyword>
<organism evidence="2 3">
    <name type="scientific">Thlaspi arvense</name>
    <name type="common">Field penny-cress</name>
    <dbReference type="NCBI Taxonomy" id="13288"/>
    <lineage>
        <taxon>Eukaryota</taxon>
        <taxon>Viridiplantae</taxon>
        <taxon>Streptophyta</taxon>
        <taxon>Embryophyta</taxon>
        <taxon>Tracheophyta</taxon>
        <taxon>Spermatophyta</taxon>
        <taxon>Magnoliopsida</taxon>
        <taxon>eudicotyledons</taxon>
        <taxon>Gunneridae</taxon>
        <taxon>Pentapetalae</taxon>
        <taxon>rosids</taxon>
        <taxon>malvids</taxon>
        <taxon>Brassicales</taxon>
        <taxon>Brassicaceae</taxon>
        <taxon>Thlaspideae</taxon>
        <taxon>Thlaspi</taxon>
    </lineage>
</organism>
<protein>
    <recommendedName>
        <fullName evidence="4">O-fucosyltransferase family protein</fullName>
    </recommendedName>
</protein>
<dbReference type="GO" id="GO:0006004">
    <property type="term" value="P:fucose metabolic process"/>
    <property type="evidence" value="ECO:0007669"/>
    <property type="project" value="UniProtKB-KW"/>
</dbReference>
<keyword evidence="3" id="KW-1185">Reference proteome</keyword>
<evidence type="ECO:0000256" key="1">
    <source>
        <dbReference type="SAM" id="Phobius"/>
    </source>
</evidence>
<evidence type="ECO:0008006" key="4">
    <source>
        <dbReference type="Google" id="ProtNLM"/>
    </source>
</evidence>
<keyword evidence="1" id="KW-1133">Transmembrane helix</keyword>
<feature type="transmembrane region" description="Helical" evidence="1">
    <location>
        <begin position="60"/>
        <end position="81"/>
    </location>
</feature>
<reference evidence="2 3" key="1">
    <citation type="submission" date="2022-03" db="EMBL/GenBank/DDBJ databases">
        <authorList>
            <person name="Nunn A."/>
            <person name="Chopra R."/>
            <person name="Nunn A."/>
            <person name="Contreras Garrido A."/>
        </authorList>
    </citation>
    <scope>NUCLEOTIDE SEQUENCE [LARGE SCALE GENOMIC DNA]</scope>
</reference>
<name>A0AAU9T3I5_THLAR</name>
<proteinExistence type="predicted"/>
<dbReference type="EMBL" id="OU466863">
    <property type="protein sequence ID" value="CAH2078781.1"/>
    <property type="molecule type" value="Genomic_DNA"/>
</dbReference>
<feature type="non-terminal residue" evidence="2">
    <location>
        <position position="1"/>
    </location>
</feature>
<gene>
    <name evidence="2" type="ORF">TAV2_LOCUS24945</name>
</gene>
<evidence type="ECO:0000313" key="2">
    <source>
        <dbReference type="EMBL" id="CAH2078781.1"/>
    </source>
</evidence>
<evidence type="ECO:0000313" key="3">
    <source>
        <dbReference type="Proteomes" id="UP000836841"/>
    </source>
</evidence>
<dbReference type="PANTHER" id="PTHR36050:SF1">
    <property type="entry name" value="O-FUCOSYLTRANSFERASE 30"/>
    <property type="match status" value="1"/>
</dbReference>
<keyword evidence="1" id="KW-0812">Transmembrane</keyword>
<feature type="non-terminal residue" evidence="2">
    <location>
        <position position="543"/>
    </location>
</feature>
<accession>A0AAU9T3I5</accession>
<dbReference type="GO" id="GO:0016757">
    <property type="term" value="F:glycosyltransferase activity"/>
    <property type="evidence" value="ECO:0007669"/>
    <property type="project" value="UniProtKB-KW"/>
</dbReference>
<sequence length="543" mass="60637">PKAQYASYWHGLRTSKTTIHNDGVSALNDDLKQNMNSFFNPSRPSPRPWPNRKKQTNKSAICICSVSLLAVLFVFVFFITYSEIPKSLFSISAFSGSVQFPQCRSEILSRTLLGQRFLWYAPHSGFSNQLSEFKNAVLMAGILNRTLIVPPVLDHHAVALGSCPKFRVLSPSEIRVSVWNHSIELLRSGRYVSIADIVDISSLVSSSAVRVIDLRFFASLLCGVDLETLCSGELAEQSQAYESLKQCGYLLSGVRGNVDKCLYAVEEDCRTTVWTYRNGDSDGRLDFFQPDEKLKKKKKKMSYVRRRRDVFKTLGHGTEAESVAILAFGSLFTAPYKGSELYIDIHKSSEMKSLIEKVDFLPFVREIMSAGKKYVSETIKAPFLCAQLRLLDGQFKNHRESTFMGLNQKLESLSVKNPGPVHVFVMTDLPESNWTGTYLGDLSKNSTNFKLHFLREQDEVVVRTQQGLASASHGQKFGSIPMSMDNIKKMQKHCSPRKVSNVQLYIEEAVCSCASLGFVGTAGSTIADSVEMMRKSNACSSSS</sequence>
<dbReference type="AlphaFoldDB" id="A0AAU9T3I5"/>
<dbReference type="PANTHER" id="PTHR36050">
    <property type="entry name" value="O-FUCOSYLTRANSFERASE 30"/>
    <property type="match status" value="1"/>
</dbReference>